<dbReference type="Proteomes" id="UP001153269">
    <property type="component" value="Unassembled WGS sequence"/>
</dbReference>
<name>A0A9N7TT29_PLEPL</name>
<proteinExistence type="predicted"/>
<dbReference type="EMBL" id="CADEAL010000335">
    <property type="protein sequence ID" value="CAB1418656.1"/>
    <property type="molecule type" value="Genomic_DNA"/>
</dbReference>
<reference evidence="2" key="1">
    <citation type="submission" date="2020-03" db="EMBL/GenBank/DDBJ databases">
        <authorList>
            <person name="Weist P."/>
        </authorList>
    </citation>
    <scope>NUCLEOTIDE SEQUENCE</scope>
</reference>
<dbReference type="AlphaFoldDB" id="A0A9N7TT29"/>
<organism evidence="2 3">
    <name type="scientific">Pleuronectes platessa</name>
    <name type="common">European plaice</name>
    <dbReference type="NCBI Taxonomy" id="8262"/>
    <lineage>
        <taxon>Eukaryota</taxon>
        <taxon>Metazoa</taxon>
        <taxon>Chordata</taxon>
        <taxon>Craniata</taxon>
        <taxon>Vertebrata</taxon>
        <taxon>Euteleostomi</taxon>
        <taxon>Actinopterygii</taxon>
        <taxon>Neopterygii</taxon>
        <taxon>Teleostei</taxon>
        <taxon>Neoteleostei</taxon>
        <taxon>Acanthomorphata</taxon>
        <taxon>Carangaria</taxon>
        <taxon>Pleuronectiformes</taxon>
        <taxon>Pleuronectoidei</taxon>
        <taxon>Pleuronectidae</taxon>
        <taxon>Pleuronectes</taxon>
    </lineage>
</organism>
<evidence type="ECO:0000313" key="3">
    <source>
        <dbReference type="Proteomes" id="UP001153269"/>
    </source>
</evidence>
<gene>
    <name evidence="2" type="ORF">PLEPLA_LOCUS6482</name>
</gene>
<feature type="compositionally biased region" description="Basic and acidic residues" evidence="1">
    <location>
        <begin position="1"/>
        <end position="11"/>
    </location>
</feature>
<keyword evidence="3" id="KW-1185">Reference proteome</keyword>
<comment type="caution">
    <text evidence="2">The sequence shown here is derived from an EMBL/GenBank/DDBJ whole genome shotgun (WGS) entry which is preliminary data.</text>
</comment>
<evidence type="ECO:0000313" key="2">
    <source>
        <dbReference type="EMBL" id="CAB1418656.1"/>
    </source>
</evidence>
<sequence length="202" mass="22209">MAQPTARHEGDPGGEEQTAVSQTPCQAAASAQPRSMPTHLAHGAFAGHWKTPKADGEVHVSAGRSPQPQNLAAVPWQRHAVAGWHAGSAAGGFRPTHHHTHKFLVSTGRRWSRECPLLTAVPRFLMEGVASREAARSLQSHHSTMREHRAGVIVSLFLSVTRLSLFPTALRDVIRDREPCTSRCQRNPIYQVMCQLLPLFEE</sequence>
<evidence type="ECO:0000256" key="1">
    <source>
        <dbReference type="SAM" id="MobiDB-lite"/>
    </source>
</evidence>
<protein>
    <submittedName>
        <fullName evidence="2">Uncharacterized protein</fullName>
    </submittedName>
</protein>
<accession>A0A9N7TT29</accession>
<feature type="region of interest" description="Disordered" evidence="1">
    <location>
        <begin position="1"/>
        <end position="36"/>
    </location>
</feature>